<dbReference type="PANTHER" id="PTHR11579">
    <property type="entry name" value="PROTEIN-L-ISOASPARTATE O-METHYLTRANSFERASE"/>
    <property type="match status" value="1"/>
</dbReference>
<evidence type="ECO:0000256" key="11">
    <source>
        <dbReference type="ARBA" id="ARBA00031350"/>
    </source>
</evidence>
<evidence type="ECO:0000256" key="2">
    <source>
        <dbReference type="ARBA" id="ARBA00005369"/>
    </source>
</evidence>
<dbReference type="Proteomes" id="UP000301309">
    <property type="component" value="Unassembled WGS sequence"/>
</dbReference>
<dbReference type="PANTHER" id="PTHR11579:SF0">
    <property type="entry name" value="PROTEIN-L-ISOASPARTATE(D-ASPARTATE) O-METHYLTRANSFERASE"/>
    <property type="match status" value="1"/>
</dbReference>
<comment type="caution">
    <text evidence="13">The sequence shown here is derived from an EMBL/GenBank/DDBJ whole genome shotgun (WGS) entry which is preliminary data.</text>
</comment>
<keyword evidence="8" id="KW-0949">S-adenosyl-L-methionine</keyword>
<evidence type="ECO:0000256" key="1">
    <source>
        <dbReference type="ARBA" id="ARBA00004496"/>
    </source>
</evidence>
<dbReference type="NCBIfam" id="TIGR04188">
    <property type="entry name" value="methyltr_grsp"/>
    <property type="match status" value="1"/>
</dbReference>
<dbReference type="SUPFAM" id="SSF53335">
    <property type="entry name" value="S-adenosyl-L-methionine-dependent methyltransferases"/>
    <property type="match status" value="1"/>
</dbReference>
<evidence type="ECO:0000256" key="8">
    <source>
        <dbReference type="ARBA" id="ARBA00022691"/>
    </source>
</evidence>
<evidence type="ECO:0000313" key="14">
    <source>
        <dbReference type="Proteomes" id="UP000301309"/>
    </source>
</evidence>
<reference evidence="13 14" key="1">
    <citation type="journal article" date="2020" name="Int. J. Syst. Evol. Microbiol.">
        <title>Reclassification of Streptomyces castelarensis and Streptomyces sporoclivatus as later heterotypic synonyms of Streptomyces antimycoticus.</title>
        <authorList>
            <person name="Komaki H."/>
            <person name="Tamura T."/>
        </authorList>
    </citation>
    <scope>NUCLEOTIDE SEQUENCE [LARGE SCALE GENOMIC DNA]</scope>
    <source>
        <strain evidence="13 14">NBRC 13459</strain>
    </source>
</reference>
<keyword evidence="6 13" id="KW-0489">Methyltransferase</keyword>
<dbReference type="GO" id="GO:0005737">
    <property type="term" value="C:cytoplasm"/>
    <property type="evidence" value="ECO:0007669"/>
    <property type="project" value="UniProtKB-SubCell"/>
</dbReference>
<evidence type="ECO:0000256" key="7">
    <source>
        <dbReference type="ARBA" id="ARBA00022679"/>
    </source>
</evidence>
<dbReference type="CDD" id="cd02440">
    <property type="entry name" value="AdoMet_MTases"/>
    <property type="match status" value="1"/>
</dbReference>
<evidence type="ECO:0000256" key="12">
    <source>
        <dbReference type="SAM" id="MobiDB-lite"/>
    </source>
</evidence>
<proteinExistence type="inferred from homology"/>
<dbReference type="InterPro" id="IPR026448">
    <property type="entry name" value="Methyltr_grasp"/>
</dbReference>
<evidence type="ECO:0000256" key="9">
    <source>
        <dbReference type="ARBA" id="ARBA00030757"/>
    </source>
</evidence>
<keyword evidence="14" id="KW-1185">Reference proteome</keyword>
<dbReference type="GO" id="GO:0032259">
    <property type="term" value="P:methylation"/>
    <property type="evidence" value="ECO:0007669"/>
    <property type="project" value="UniProtKB-KW"/>
</dbReference>
<keyword evidence="7 13" id="KW-0808">Transferase</keyword>
<evidence type="ECO:0000313" key="13">
    <source>
        <dbReference type="EMBL" id="GDY54117.1"/>
    </source>
</evidence>
<dbReference type="InterPro" id="IPR029063">
    <property type="entry name" value="SAM-dependent_MTases_sf"/>
</dbReference>
<evidence type="ECO:0000256" key="3">
    <source>
        <dbReference type="ARBA" id="ARBA00011890"/>
    </source>
</evidence>
<evidence type="ECO:0000256" key="10">
    <source>
        <dbReference type="ARBA" id="ARBA00031323"/>
    </source>
</evidence>
<comment type="subcellular location">
    <subcellularLocation>
        <location evidence="1">Cytoplasm</location>
    </subcellularLocation>
</comment>
<dbReference type="AlphaFoldDB" id="A0A4D4L632"/>
<organism evidence="13 14">
    <name type="scientific">Streptomyces violaceusniger</name>
    <dbReference type="NCBI Taxonomy" id="68280"/>
    <lineage>
        <taxon>Bacteria</taxon>
        <taxon>Bacillati</taxon>
        <taxon>Actinomycetota</taxon>
        <taxon>Actinomycetes</taxon>
        <taxon>Kitasatosporales</taxon>
        <taxon>Streptomycetaceae</taxon>
        <taxon>Streptomyces</taxon>
        <taxon>Streptomyces violaceusniger group</taxon>
    </lineage>
</organism>
<keyword evidence="5" id="KW-0963">Cytoplasm</keyword>
<sequence length="413" mass="44365">MTPDTAPERRALADRLEEAGVLTHPKWRAAVEAVPRELFLRPGVFLPADDGRWRPVTALGTDPKEWSEIAYRDESLVTQLDGHLTADQATEPVPGVPTSSSTTPVTVVGMLEALDIEDGHTALEVGTGTGYSTALVCHRLGEDNVTTIEVDPGVAARADAALEAAGYSTWTVTGDGLLGHPRRAPYDRVIATCAVRRVPHTWVRQTKPGGIVLTTLAPGSWAYGTGLAKITVNDDGTAEGRIIGESSFMQARSQAVVPLAGDLSARTAYADSEREAKVPPTLLEQWMPAFLAQLTAPGAQLVRVTRSDGRQQLYVFDADRESFAAFTGNGSGWAVRQGGPAALWDDIERTLIAWQDAERPDISTVRLRVTPARTRTGSATGPHCAGNTGSPELTSRTRRRAPPWWRGPSSYMG</sequence>
<dbReference type="Gene3D" id="3.40.50.150">
    <property type="entry name" value="Vaccinia Virus protein VP39"/>
    <property type="match status" value="1"/>
</dbReference>
<evidence type="ECO:0000256" key="5">
    <source>
        <dbReference type="ARBA" id="ARBA00022490"/>
    </source>
</evidence>
<gene>
    <name evidence="13" type="ORF">SVIO_047400</name>
</gene>
<comment type="similarity">
    <text evidence="2">Belongs to the methyltransferase superfamily. L-isoaspartyl/D-aspartyl protein methyltransferase family.</text>
</comment>
<dbReference type="Pfam" id="PF01135">
    <property type="entry name" value="PCMT"/>
    <property type="match status" value="1"/>
</dbReference>
<evidence type="ECO:0000256" key="4">
    <source>
        <dbReference type="ARBA" id="ARBA00013346"/>
    </source>
</evidence>
<protein>
    <recommendedName>
        <fullName evidence="4">Protein-L-isoaspartate O-methyltransferase</fullName>
        <ecNumber evidence="3">2.1.1.77</ecNumber>
    </recommendedName>
    <alternativeName>
        <fullName evidence="11">L-isoaspartyl protein carboxyl methyltransferase</fullName>
    </alternativeName>
    <alternativeName>
        <fullName evidence="9">Protein L-isoaspartyl methyltransferase</fullName>
    </alternativeName>
    <alternativeName>
        <fullName evidence="10">Protein-beta-aspartate methyltransferase</fullName>
    </alternativeName>
</protein>
<accession>A0A4D4L632</accession>
<dbReference type="InterPro" id="IPR000682">
    <property type="entry name" value="PCMT"/>
</dbReference>
<dbReference type="EMBL" id="BJHW01000001">
    <property type="protein sequence ID" value="GDY54117.1"/>
    <property type="molecule type" value="Genomic_DNA"/>
</dbReference>
<dbReference type="EC" id="2.1.1.77" evidence="3"/>
<evidence type="ECO:0000256" key="6">
    <source>
        <dbReference type="ARBA" id="ARBA00022603"/>
    </source>
</evidence>
<feature type="region of interest" description="Disordered" evidence="12">
    <location>
        <begin position="373"/>
        <end position="413"/>
    </location>
</feature>
<dbReference type="GO" id="GO:0004719">
    <property type="term" value="F:protein-L-isoaspartate (D-aspartate) O-methyltransferase activity"/>
    <property type="evidence" value="ECO:0007669"/>
    <property type="project" value="UniProtKB-EC"/>
</dbReference>
<name>A0A4D4L632_STRVO</name>